<evidence type="ECO:0000256" key="2">
    <source>
        <dbReference type="ARBA" id="ARBA00012400"/>
    </source>
</evidence>
<dbReference type="SUPFAM" id="SSF53790">
    <property type="entry name" value="Tetrapyrrole methylase"/>
    <property type="match status" value="1"/>
</dbReference>
<name>A0ABQ3EHU1_9HYPH</name>
<dbReference type="InterPro" id="IPR037115">
    <property type="entry name" value="Sirohaem_synt_dimer_dom_sf"/>
</dbReference>
<feature type="domain" description="Sirohaem synthase dimerisation" evidence="7">
    <location>
        <begin position="155"/>
        <end position="207"/>
    </location>
</feature>
<comment type="pathway">
    <text evidence="1">Porphyrin-containing compound metabolism; siroheme biosynthesis; sirohydrochlorin from precorrin-2: step 1/1.</text>
</comment>
<dbReference type="InterPro" id="IPR019478">
    <property type="entry name" value="Sirohaem_synthase_dimer_dom"/>
</dbReference>
<accession>A0ABQ3EHU1</accession>
<dbReference type="Proteomes" id="UP000637980">
    <property type="component" value="Unassembled WGS sequence"/>
</dbReference>
<dbReference type="InterPro" id="IPR028161">
    <property type="entry name" value="Met8-like"/>
</dbReference>
<evidence type="ECO:0000313" key="8">
    <source>
        <dbReference type="EMBL" id="GHB35251.1"/>
    </source>
</evidence>
<dbReference type="SUPFAM" id="SSF51735">
    <property type="entry name" value="NAD(P)-binding Rossmann-fold domains"/>
    <property type="match status" value="1"/>
</dbReference>
<comment type="caution">
    <text evidence="8">The sequence shown here is derived from an EMBL/GenBank/DDBJ whole genome shotgun (WGS) entry which is preliminary data.</text>
</comment>
<dbReference type="PANTHER" id="PTHR35330">
    <property type="entry name" value="SIROHEME BIOSYNTHESIS PROTEIN MET8"/>
    <property type="match status" value="1"/>
</dbReference>
<reference evidence="9" key="1">
    <citation type="journal article" date="2019" name="Int. J. Syst. Evol. Microbiol.">
        <title>The Global Catalogue of Microorganisms (GCM) 10K type strain sequencing project: providing services to taxonomists for standard genome sequencing and annotation.</title>
        <authorList>
            <consortium name="The Broad Institute Genomics Platform"/>
            <consortium name="The Broad Institute Genome Sequencing Center for Infectious Disease"/>
            <person name="Wu L."/>
            <person name="Ma J."/>
        </authorList>
    </citation>
    <scope>NUCLEOTIDE SEQUENCE [LARGE SCALE GENOMIC DNA]</scope>
    <source>
        <strain evidence="9">KCTC 12861</strain>
    </source>
</reference>
<protein>
    <recommendedName>
        <fullName evidence="2">precorrin-2 dehydrogenase</fullName>
        <ecNumber evidence="2">1.3.1.76</ecNumber>
    </recommendedName>
</protein>
<evidence type="ECO:0000313" key="9">
    <source>
        <dbReference type="Proteomes" id="UP000637980"/>
    </source>
</evidence>
<evidence type="ECO:0000256" key="5">
    <source>
        <dbReference type="ARBA" id="ARBA00023244"/>
    </source>
</evidence>
<dbReference type="Gene3D" id="1.10.8.210">
    <property type="entry name" value="Sirohaem synthase, dimerisation domain"/>
    <property type="match status" value="1"/>
</dbReference>
<dbReference type="Pfam" id="PF13241">
    <property type="entry name" value="NAD_binding_7"/>
    <property type="match status" value="1"/>
</dbReference>
<evidence type="ECO:0000256" key="4">
    <source>
        <dbReference type="ARBA" id="ARBA00023027"/>
    </source>
</evidence>
<keyword evidence="4" id="KW-0520">NAD</keyword>
<proteinExistence type="predicted"/>
<dbReference type="EMBL" id="BMXE01000004">
    <property type="protein sequence ID" value="GHB35251.1"/>
    <property type="molecule type" value="Genomic_DNA"/>
</dbReference>
<dbReference type="NCBIfam" id="TIGR01470">
    <property type="entry name" value="cysG_Nterm"/>
    <property type="match status" value="1"/>
</dbReference>
<dbReference type="InterPro" id="IPR035996">
    <property type="entry name" value="4pyrrol_Methylase_sf"/>
</dbReference>
<evidence type="ECO:0000259" key="7">
    <source>
        <dbReference type="Pfam" id="PF10414"/>
    </source>
</evidence>
<dbReference type="Gene3D" id="3.40.50.720">
    <property type="entry name" value="NAD(P)-binding Rossmann-like Domain"/>
    <property type="match status" value="1"/>
</dbReference>
<gene>
    <name evidence="8" type="ORF">GCM10007094_25950</name>
</gene>
<keyword evidence="3" id="KW-0560">Oxidoreductase</keyword>
<organism evidence="8 9">
    <name type="scientific">Pseudovibrio japonicus</name>
    <dbReference type="NCBI Taxonomy" id="366534"/>
    <lineage>
        <taxon>Bacteria</taxon>
        <taxon>Pseudomonadati</taxon>
        <taxon>Pseudomonadota</taxon>
        <taxon>Alphaproteobacteria</taxon>
        <taxon>Hyphomicrobiales</taxon>
        <taxon>Stappiaceae</taxon>
        <taxon>Pseudovibrio</taxon>
    </lineage>
</organism>
<dbReference type="InterPro" id="IPR006367">
    <property type="entry name" value="Sirohaem_synthase_N"/>
</dbReference>
<dbReference type="Gene3D" id="3.30.160.110">
    <property type="entry name" value="Siroheme synthase, domain 2"/>
    <property type="match status" value="1"/>
</dbReference>
<dbReference type="PANTHER" id="PTHR35330:SF1">
    <property type="entry name" value="SIROHEME BIOSYNTHESIS PROTEIN MET8"/>
    <property type="match status" value="1"/>
</dbReference>
<dbReference type="EC" id="1.3.1.76" evidence="2"/>
<dbReference type="SUPFAM" id="SSF75615">
    <property type="entry name" value="Siroheme synthase middle domains-like"/>
    <property type="match status" value="1"/>
</dbReference>
<dbReference type="Pfam" id="PF10414">
    <property type="entry name" value="CysG_dimeriser"/>
    <property type="match status" value="1"/>
</dbReference>
<evidence type="ECO:0000256" key="6">
    <source>
        <dbReference type="ARBA" id="ARBA00047561"/>
    </source>
</evidence>
<comment type="catalytic activity">
    <reaction evidence="6">
        <text>precorrin-2 + NAD(+) = sirohydrochlorin + NADH + 2 H(+)</text>
        <dbReference type="Rhea" id="RHEA:15613"/>
        <dbReference type="ChEBI" id="CHEBI:15378"/>
        <dbReference type="ChEBI" id="CHEBI:57540"/>
        <dbReference type="ChEBI" id="CHEBI:57945"/>
        <dbReference type="ChEBI" id="CHEBI:58351"/>
        <dbReference type="ChEBI" id="CHEBI:58827"/>
        <dbReference type="EC" id="1.3.1.76"/>
    </reaction>
</comment>
<evidence type="ECO:0000256" key="1">
    <source>
        <dbReference type="ARBA" id="ARBA00005010"/>
    </source>
</evidence>
<keyword evidence="9" id="KW-1185">Reference proteome</keyword>
<dbReference type="InterPro" id="IPR036291">
    <property type="entry name" value="NAD(P)-bd_dom_sf"/>
</dbReference>
<keyword evidence="5" id="KW-0627">Porphyrin biosynthesis</keyword>
<evidence type="ECO:0000256" key="3">
    <source>
        <dbReference type="ARBA" id="ARBA00023002"/>
    </source>
</evidence>
<sequence>MLPVFFKLTGKDVLVIGSSDAAHWKAELLAATGARVHVIAEAASLSSGFRKYLTTPTGNSVRWHDRKWSEEDLSGKALAVADLDEPEEIAYFKAAAGAEGCPSNVIDQPKFCDFQFGSIVNRSPCIIGISTAGAAPVLGQSIRERIEALLPLWLADWGTLAEKIRAEVMTALPQPSTRRRFWKTFAQKAWRSVPLHDELQKISQDLQSTISDEHPEKDSRITEVFVPPSGIDDLRLRDLRALQSADIVYSEPTVADEVLQLARREAVHHPLMNHPVCHSDKIVVIVRETTDKPEHLYFAMPFHQQRHG</sequence>